<dbReference type="SUPFAM" id="SSF55874">
    <property type="entry name" value="ATPase domain of HSP90 chaperone/DNA topoisomerase II/histidine kinase"/>
    <property type="match status" value="1"/>
</dbReference>
<dbReference type="Pfam" id="PF00512">
    <property type="entry name" value="HisKA"/>
    <property type="match status" value="1"/>
</dbReference>
<dbReference type="RefSeq" id="WP_153420664.1">
    <property type="nucleotide sequence ID" value="NZ_WFLM01000004.1"/>
</dbReference>
<evidence type="ECO:0000256" key="3">
    <source>
        <dbReference type="ARBA" id="ARBA00022553"/>
    </source>
</evidence>
<dbReference type="CDD" id="cd00082">
    <property type="entry name" value="HisKA"/>
    <property type="match status" value="1"/>
</dbReference>
<sequence>MIMDKSIELLYAKVLSEISHGVILIDSTQKIFIWNNWLFQHSKIDSENAVGKFITDIFPEINLNLRLKTGIEWCLESGKYTIISERFGLSPLPLYSENEKRINPRIILSPIQFENKFFCCIEIYDSSSYLAKENFARGQTRMLKDTQTTLVETSKLAALGEMAGGIAHEINTPLGAILLRASQIKRMLEKSPESLEKVIEFSDVIISICQKIESIIKGLRHFARSSEKDPFTKNKIIDIINDTIALCSARMQENNVEIMIEGNFNDLEIDCRPSQISQVLLNLLSNAQHALSNLTENKWIKISLTVEEEFIQIKIIDNGVGISENIANKIFQPFFTTKEIGVGTGLGLSISRGIIKDHGGDLFLDRKEKNTVFVVVLPKIQITKKK</sequence>
<reference evidence="10 11" key="1">
    <citation type="submission" date="2019-10" db="EMBL/GenBank/DDBJ databases">
        <title>New species of Slilvanegrellaceae.</title>
        <authorList>
            <person name="Pitt A."/>
            <person name="Hahn M.W."/>
        </authorList>
    </citation>
    <scope>NUCLEOTIDE SEQUENCE [LARGE SCALE GENOMIC DNA]</scope>
    <source>
        <strain evidence="10 11">SP-Ram-0.45-NSY-1</strain>
    </source>
</reference>
<dbReference type="SUPFAM" id="SSF55785">
    <property type="entry name" value="PYP-like sensor domain (PAS domain)"/>
    <property type="match status" value="1"/>
</dbReference>
<dbReference type="SUPFAM" id="SSF47384">
    <property type="entry name" value="Homodimeric domain of signal transducing histidine kinase"/>
    <property type="match status" value="1"/>
</dbReference>
<dbReference type="SMART" id="SM00387">
    <property type="entry name" value="HATPase_c"/>
    <property type="match status" value="1"/>
</dbReference>
<accession>A0A6N6VR96</accession>
<organism evidence="10 11">
    <name type="scientific">Silvanigrella paludirubra</name>
    <dbReference type="NCBI Taxonomy" id="2499159"/>
    <lineage>
        <taxon>Bacteria</taxon>
        <taxon>Pseudomonadati</taxon>
        <taxon>Bdellovibrionota</taxon>
        <taxon>Oligoflexia</taxon>
        <taxon>Silvanigrellales</taxon>
        <taxon>Silvanigrellaceae</taxon>
        <taxon>Silvanigrella</taxon>
    </lineage>
</organism>
<evidence type="ECO:0000256" key="8">
    <source>
        <dbReference type="ARBA" id="ARBA00023012"/>
    </source>
</evidence>
<dbReference type="PRINTS" id="PR00344">
    <property type="entry name" value="BCTRLSENSOR"/>
</dbReference>
<dbReference type="InterPro" id="IPR036890">
    <property type="entry name" value="HATPase_C_sf"/>
</dbReference>
<keyword evidence="6" id="KW-0418">Kinase</keyword>
<dbReference type="PROSITE" id="PS50109">
    <property type="entry name" value="HIS_KIN"/>
    <property type="match status" value="1"/>
</dbReference>
<evidence type="ECO:0000256" key="1">
    <source>
        <dbReference type="ARBA" id="ARBA00000085"/>
    </source>
</evidence>
<dbReference type="Gene3D" id="3.30.450.20">
    <property type="entry name" value="PAS domain"/>
    <property type="match status" value="1"/>
</dbReference>
<evidence type="ECO:0000256" key="2">
    <source>
        <dbReference type="ARBA" id="ARBA00012438"/>
    </source>
</evidence>
<comment type="catalytic activity">
    <reaction evidence="1">
        <text>ATP + protein L-histidine = ADP + protein N-phospho-L-histidine.</text>
        <dbReference type="EC" id="2.7.13.3"/>
    </reaction>
</comment>
<dbReference type="EC" id="2.7.13.3" evidence="2"/>
<dbReference type="PANTHER" id="PTHR43065:SF46">
    <property type="entry name" value="C4-DICARBOXYLATE TRANSPORT SENSOR PROTEIN DCTB"/>
    <property type="match status" value="1"/>
</dbReference>
<evidence type="ECO:0000256" key="5">
    <source>
        <dbReference type="ARBA" id="ARBA00022741"/>
    </source>
</evidence>
<keyword evidence="8" id="KW-0902">Two-component regulatory system</keyword>
<dbReference type="InterPro" id="IPR035965">
    <property type="entry name" value="PAS-like_dom_sf"/>
</dbReference>
<dbReference type="Pfam" id="PF02518">
    <property type="entry name" value="HATPase_c"/>
    <property type="match status" value="1"/>
</dbReference>
<dbReference type="InterPro" id="IPR036097">
    <property type="entry name" value="HisK_dim/P_sf"/>
</dbReference>
<evidence type="ECO:0000256" key="4">
    <source>
        <dbReference type="ARBA" id="ARBA00022679"/>
    </source>
</evidence>
<gene>
    <name evidence="10" type="ORF">GCL60_10425</name>
</gene>
<dbReference type="SMART" id="SM00388">
    <property type="entry name" value="HisKA"/>
    <property type="match status" value="1"/>
</dbReference>
<name>A0A6N6VR96_9BACT</name>
<dbReference type="Proteomes" id="UP000437748">
    <property type="component" value="Unassembled WGS sequence"/>
</dbReference>
<dbReference type="InterPro" id="IPR004358">
    <property type="entry name" value="Sig_transdc_His_kin-like_C"/>
</dbReference>
<keyword evidence="11" id="KW-1185">Reference proteome</keyword>
<comment type="caution">
    <text evidence="10">The sequence shown here is derived from an EMBL/GenBank/DDBJ whole genome shotgun (WGS) entry which is preliminary data.</text>
</comment>
<dbReference type="InterPro" id="IPR003594">
    <property type="entry name" value="HATPase_dom"/>
</dbReference>
<protein>
    <recommendedName>
        <fullName evidence="2">histidine kinase</fullName>
        <ecNumber evidence="2">2.7.13.3</ecNumber>
    </recommendedName>
</protein>
<keyword evidence="5" id="KW-0547">Nucleotide-binding</keyword>
<dbReference type="Gene3D" id="1.10.287.130">
    <property type="match status" value="1"/>
</dbReference>
<dbReference type="InterPro" id="IPR003661">
    <property type="entry name" value="HisK_dim/P_dom"/>
</dbReference>
<dbReference type="EMBL" id="WFLM01000004">
    <property type="protein sequence ID" value="KAB8037583.1"/>
    <property type="molecule type" value="Genomic_DNA"/>
</dbReference>
<dbReference type="PANTHER" id="PTHR43065">
    <property type="entry name" value="SENSOR HISTIDINE KINASE"/>
    <property type="match status" value="1"/>
</dbReference>
<keyword evidence="3" id="KW-0597">Phosphoprotein</keyword>
<dbReference type="Gene3D" id="3.30.565.10">
    <property type="entry name" value="Histidine kinase-like ATPase, C-terminal domain"/>
    <property type="match status" value="1"/>
</dbReference>
<dbReference type="OrthoDB" id="1931120at2"/>
<feature type="domain" description="Histidine kinase" evidence="9">
    <location>
        <begin position="165"/>
        <end position="381"/>
    </location>
</feature>
<evidence type="ECO:0000313" key="10">
    <source>
        <dbReference type="EMBL" id="KAB8037583.1"/>
    </source>
</evidence>
<evidence type="ECO:0000256" key="7">
    <source>
        <dbReference type="ARBA" id="ARBA00022840"/>
    </source>
</evidence>
<evidence type="ECO:0000313" key="11">
    <source>
        <dbReference type="Proteomes" id="UP000437748"/>
    </source>
</evidence>
<dbReference type="GO" id="GO:0000155">
    <property type="term" value="F:phosphorelay sensor kinase activity"/>
    <property type="evidence" value="ECO:0007669"/>
    <property type="project" value="InterPro"/>
</dbReference>
<keyword evidence="7" id="KW-0067">ATP-binding</keyword>
<dbReference type="AlphaFoldDB" id="A0A6N6VR96"/>
<proteinExistence type="predicted"/>
<dbReference type="GO" id="GO:0005524">
    <property type="term" value="F:ATP binding"/>
    <property type="evidence" value="ECO:0007669"/>
    <property type="project" value="UniProtKB-KW"/>
</dbReference>
<keyword evidence="4" id="KW-0808">Transferase</keyword>
<evidence type="ECO:0000256" key="6">
    <source>
        <dbReference type="ARBA" id="ARBA00022777"/>
    </source>
</evidence>
<dbReference type="InterPro" id="IPR005467">
    <property type="entry name" value="His_kinase_dom"/>
</dbReference>
<evidence type="ECO:0000259" key="9">
    <source>
        <dbReference type="PROSITE" id="PS50109"/>
    </source>
</evidence>